<dbReference type="PANTHER" id="PTHR22916:SF3">
    <property type="entry name" value="UDP-GLCNAC:BETAGAL BETA-1,3-N-ACETYLGLUCOSAMINYLTRANSFERASE-LIKE PROTEIN 1"/>
    <property type="match status" value="1"/>
</dbReference>
<dbReference type="eggNOG" id="arCOG01397">
    <property type="taxonomic scope" value="Archaea"/>
</dbReference>
<dbReference type="CAZy" id="GT2">
    <property type="family name" value="Glycosyltransferase Family 2"/>
</dbReference>
<dbReference type="Gene3D" id="3.90.550.10">
    <property type="entry name" value="Spore Coat Polysaccharide Biosynthesis Protein SpsA, Chain A"/>
    <property type="match status" value="1"/>
</dbReference>
<keyword evidence="1" id="KW-0812">Transmembrane</keyword>
<dbReference type="GO" id="GO:0016758">
    <property type="term" value="F:hexosyltransferase activity"/>
    <property type="evidence" value="ECO:0007669"/>
    <property type="project" value="UniProtKB-ARBA"/>
</dbReference>
<gene>
    <name evidence="3" type="ordered locus">ASAC_0680</name>
</gene>
<sequence>MSSKGLISVIVTAYNRKQYLPHALRSLEAQTLPRDRFEVIVVKNFEDPVSDSIIRRNGWKEVYSDEQYQGRFLLAGLEEAKGDIITFLDDDDMYREDRLEKVYTTFKSVTDVVYFYNSQKPIDEQGNILYTQLKSSATERLYLVKSRALLKVNQRLGLCLFEEPSLIRVIGLHDFNSSSMAIGKAVLEDYKENLRSLKLALDFFIGSVARNSEGLLAIYMGQLTYYRLHQKNTSSFSNAWKERSKRLEALYREALYQIFYINGNQLIGNLYPKSCRCNRYRLFAVGSKLHLYAIPLKELRYVYNEFPTSLKELYGYLRCAIKLKQLHDENKARAAMSSIILTFGSLLLWIGGYMPITPLRRSLYDLAGGVTRKIYYAI</sequence>
<evidence type="ECO:0000313" key="4">
    <source>
        <dbReference type="Proteomes" id="UP000000346"/>
    </source>
</evidence>
<dbReference type="InterPro" id="IPR029044">
    <property type="entry name" value="Nucleotide-diphossugar_trans"/>
</dbReference>
<protein>
    <submittedName>
        <fullName evidence="3">Glycosyl transferase family 2</fullName>
    </submittedName>
</protein>
<dbReference type="SUPFAM" id="SSF53448">
    <property type="entry name" value="Nucleotide-diphospho-sugar transferases"/>
    <property type="match status" value="1"/>
</dbReference>
<keyword evidence="1" id="KW-0472">Membrane</keyword>
<proteinExistence type="predicted"/>
<name>D9Q198_ACIS3</name>
<organism evidence="3 4">
    <name type="scientific">Acidilobus saccharovorans (strain DSM 16705 / JCM 18335 / VKM B-2471 / 345-15)</name>
    <dbReference type="NCBI Taxonomy" id="666510"/>
    <lineage>
        <taxon>Archaea</taxon>
        <taxon>Thermoproteota</taxon>
        <taxon>Thermoprotei</taxon>
        <taxon>Acidilobales</taxon>
        <taxon>Acidilobaceae</taxon>
        <taxon>Acidilobus</taxon>
    </lineage>
</organism>
<dbReference type="GeneID" id="9498913"/>
<dbReference type="AlphaFoldDB" id="D9Q198"/>
<evidence type="ECO:0000256" key="1">
    <source>
        <dbReference type="SAM" id="Phobius"/>
    </source>
</evidence>
<dbReference type="HOGENOM" id="CLU_055387_2_0_2"/>
<dbReference type="Pfam" id="PF00535">
    <property type="entry name" value="Glycos_transf_2"/>
    <property type="match status" value="1"/>
</dbReference>
<dbReference type="KEGG" id="asc:ASAC_0680"/>
<dbReference type="RefSeq" id="WP_013266598.1">
    <property type="nucleotide sequence ID" value="NC_014374.1"/>
</dbReference>
<dbReference type="OrthoDB" id="42128at2157"/>
<keyword evidence="4" id="KW-1185">Reference proteome</keyword>
<dbReference type="EMBL" id="CP001742">
    <property type="protein sequence ID" value="ADL19086.1"/>
    <property type="molecule type" value="Genomic_DNA"/>
</dbReference>
<reference evidence="3 4" key="1">
    <citation type="journal article" date="2010" name="Appl. Environ. Microbiol.">
        <title>The genome sequence of the crenarchaeon Acidilobus saccharovorans supports a new order, Acidilobales, and suggests an important ecological role in terrestrial acidic hot springs.</title>
        <authorList>
            <person name="Mardanov A.V."/>
            <person name="Svetlitchnyi V.A."/>
            <person name="Beletsky A.V."/>
            <person name="Prokofeva M.I."/>
            <person name="Bonch-Osmolovskaya E.A."/>
            <person name="Ravin N.V."/>
            <person name="Skryabin K.G."/>
        </authorList>
    </citation>
    <scope>NUCLEOTIDE SEQUENCE [LARGE SCALE GENOMIC DNA]</scope>
    <source>
        <strain evidence="4">DSM 16705 / JCM 18335 / VKM B-2471 / 345-15</strain>
    </source>
</reference>
<dbReference type="InParanoid" id="D9Q198"/>
<feature type="transmembrane region" description="Helical" evidence="1">
    <location>
        <begin position="334"/>
        <end position="354"/>
    </location>
</feature>
<dbReference type="CDD" id="cd00761">
    <property type="entry name" value="Glyco_tranf_GTA_type"/>
    <property type="match status" value="1"/>
</dbReference>
<dbReference type="PANTHER" id="PTHR22916">
    <property type="entry name" value="GLYCOSYLTRANSFERASE"/>
    <property type="match status" value="1"/>
</dbReference>
<accession>D9Q198</accession>
<feature type="domain" description="Glycosyltransferase 2-like" evidence="2">
    <location>
        <begin position="8"/>
        <end position="124"/>
    </location>
</feature>
<keyword evidence="1" id="KW-1133">Transmembrane helix</keyword>
<dbReference type="InterPro" id="IPR001173">
    <property type="entry name" value="Glyco_trans_2-like"/>
</dbReference>
<evidence type="ECO:0000313" key="3">
    <source>
        <dbReference type="EMBL" id="ADL19086.1"/>
    </source>
</evidence>
<evidence type="ECO:0000259" key="2">
    <source>
        <dbReference type="Pfam" id="PF00535"/>
    </source>
</evidence>
<dbReference type="Proteomes" id="UP000000346">
    <property type="component" value="Chromosome"/>
</dbReference>
<keyword evidence="3" id="KW-0808">Transferase</keyword>